<sequence>MHQCHQVQTLLVKLHLAWPLRPALLWTQTLNALEQLTAPNASARRVTRLEAMENAPQACS</sequence>
<evidence type="ECO:0000313" key="2">
    <source>
        <dbReference type="EMBL" id="KAH3793530.1"/>
    </source>
</evidence>
<feature type="chain" id="PRO_5039700929" evidence="1">
    <location>
        <begin position="20"/>
        <end position="60"/>
    </location>
</feature>
<keyword evidence="3" id="KW-1185">Reference proteome</keyword>
<dbReference type="Proteomes" id="UP000828390">
    <property type="component" value="Unassembled WGS sequence"/>
</dbReference>
<evidence type="ECO:0000313" key="3">
    <source>
        <dbReference type="Proteomes" id="UP000828390"/>
    </source>
</evidence>
<comment type="caution">
    <text evidence="2">The sequence shown here is derived from an EMBL/GenBank/DDBJ whole genome shotgun (WGS) entry which is preliminary data.</text>
</comment>
<proteinExistence type="predicted"/>
<evidence type="ECO:0000256" key="1">
    <source>
        <dbReference type="SAM" id="SignalP"/>
    </source>
</evidence>
<feature type="signal peptide" evidence="1">
    <location>
        <begin position="1"/>
        <end position="19"/>
    </location>
</feature>
<reference evidence="2" key="1">
    <citation type="journal article" date="2019" name="bioRxiv">
        <title>The Genome of the Zebra Mussel, Dreissena polymorpha: A Resource for Invasive Species Research.</title>
        <authorList>
            <person name="McCartney M.A."/>
            <person name="Auch B."/>
            <person name="Kono T."/>
            <person name="Mallez S."/>
            <person name="Zhang Y."/>
            <person name="Obille A."/>
            <person name="Becker A."/>
            <person name="Abrahante J.E."/>
            <person name="Garbe J."/>
            <person name="Badalamenti J.P."/>
            <person name="Herman A."/>
            <person name="Mangelson H."/>
            <person name="Liachko I."/>
            <person name="Sullivan S."/>
            <person name="Sone E.D."/>
            <person name="Koren S."/>
            <person name="Silverstein K.A.T."/>
            <person name="Beckman K.B."/>
            <person name="Gohl D.M."/>
        </authorList>
    </citation>
    <scope>NUCLEOTIDE SEQUENCE</scope>
    <source>
        <strain evidence="2">Duluth1</strain>
        <tissue evidence="2">Whole animal</tissue>
    </source>
</reference>
<name>A0A9D4FBG2_DREPO</name>
<organism evidence="2 3">
    <name type="scientific">Dreissena polymorpha</name>
    <name type="common">Zebra mussel</name>
    <name type="synonym">Mytilus polymorpha</name>
    <dbReference type="NCBI Taxonomy" id="45954"/>
    <lineage>
        <taxon>Eukaryota</taxon>
        <taxon>Metazoa</taxon>
        <taxon>Spiralia</taxon>
        <taxon>Lophotrochozoa</taxon>
        <taxon>Mollusca</taxon>
        <taxon>Bivalvia</taxon>
        <taxon>Autobranchia</taxon>
        <taxon>Heteroconchia</taxon>
        <taxon>Euheterodonta</taxon>
        <taxon>Imparidentia</taxon>
        <taxon>Neoheterodontei</taxon>
        <taxon>Myida</taxon>
        <taxon>Dreissenoidea</taxon>
        <taxon>Dreissenidae</taxon>
        <taxon>Dreissena</taxon>
    </lineage>
</organism>
<reference evidence="2" key="2">
    <citation type="submission" date="2020-11" db="EMBL/GenBank/DDBJ databases">
        <authorList>
            <person name="McCartney M.A."/>
            <person name="Auch B."/>
            <person name="Kono T."/>
            <person name="Mallez S."/>
            <person name="Becker A."/>
            <person name="Gohl D.M."/>
            <person name="Silverstein K.A.T."/>
            <person name="Koren S."/>
            <person name="Bechman K.B."/>
            <person name="Herman A."/>
            <person name="Abrahante J.E."/>
            <person name="Garbe J."/>
        </authorList>
    </citation>
    <scope>NUCLEOTIDE SEQUENCE</scope>
    <source>
        <strain evidence="2">Duluth1</strain>
        <tissue evidence="2">Whole animal</tissue>
    </source>
</reference>
<accession>A0A9D4FBG2</accession>
<protein>
    <submittedName>
        <fullName evidence="2">Uncharacterized protein</fullName>
    </submittedName>
</protein>
<gene>
    <name evidence="2" type="ORF">DPMN_147044</name>
</gene>
<dbReference type="AlphaFoldDB" id="A0A9D4FBG2"/>
<dbReference type="EMBL" id="JAIWYP010000007">
    <property type="protein sequence ID" value="KAH3793530.1"/>
    <property type="molecule type" value="Genomic_DNA"/>
</dbReference>
<keyword evidence="1" id="KW-0732">Signal</keyword>